<dbReference type="InterPro" id="IPR011051">
    <property type="entry name" value="RmlC_Cupin_sf"/>
</dbReference>
<reference evidence="2 3" key="1">
    <citation type="submission" date="2020-08" db="EMBL/GenBank/DDBJ databases">
        <title>The Agave Microbiome: Exploring the role of microbial communities in plant adaptations to desert environments.</title>
        <authorList>
            <person name="Partida-Martinez L.P."/>
        </authorList>
    </citation>
    <scope>NUCLEOTIDE SEQUENCE [LARGE SCALE GENOMIC DNA]</scope>
    <source>
        <strain evidence="2 3">AT2.18</strain>
    </source>
</reference>
<dbReference type="Pfam" id="PF07883">
    <property type="entry name" value="Cupin_2"/>
    <property type="match status" value="1"/>
</dbReference>
<evidence type="ECO:0000259" key="1">
    <source>
        <dbReference type="Pfam" id="PF07883"/>
    </source>
</evidence>
<comment type="caution">
    <text evidence="2">The sequence shown here is derived from an EMBL/GenBank/DDBJ whole genome shotgun (WGS) entry which is preliminary data.</text>
</comment>
<dbReference type="InterPro" id="IPR014710">
    <property type="entry name" value="RmlC-like_jellyroll"/>
</dbReference>
<dbReference type="PANTHER" id="PTHR36440:SF1">
    <property type="entry name" value="PUTATIVE (AFU_ORTHOLOGUE AFUA_8G07350)-RELATED"/>
    <property type="match status" value="1"/>
</dbReference>
<dbReference type="SUPFAM" id="SSF51182">
    <property type="entry name" value="RmlC-like cupins"/>
    <property type="match status" value="1"/>
</dbReference>
<dbReference type="Proteomes" id="UP000550501">
    <property type="component" value="Unassembled WGS sequence"/>
</dbReference>
<sequence length="169" mass="19148">MSLWTPDNIMDVPPYPPDRFDGEPEHSASLRFATEPEDYSVGPMKFDYLVTETKSDGDYGLYRVELGPRAGGAAAHYHRAISEAFYVLDGTMRLFDGDKWVEATTGDFLYVPPGGVHGFRNDADEPAQVLVLFSPGAPRESYFEGLSHLSKLTDDERREWNFRHDSYFL</sequence>
<organism evidence="2 3">
    <name type="scientific">Mycolicibacterium iranicum</name>
    <name type="common">Mycobacterium iranicum</name>
    <dbReference type="NCBI Taxonomy" id="912594"/>
    <lineage>
        <taxon>Bacteria</taxon>
        <taxon>Bacillati</taxon>
        <taxon>Actinomycetota</taxon>
        <taxon>Actinomycetes</taxon>
        <taxon>Mycobacteriales</taxon>
        <taxon>Mycobacteriaceae</taxon>
        <taxon>Mycolicibacterium</taxon>
    </lineage>
</organism>
<proteinExistence type="predicted"/>
<dbReference type="Gene3D" id="2.60.120.10">
    <property type="entry name" value="Jelly Rolls"/>
    <property type="match status" value="1"/>
</dbReference>
<gene>
    <name evidence="2" type="ORF">FHR72_000532</name>
</gene>
<dbReference type="RefSeq" id="WP_183466341.1">
    <property type="nucleotide sequence ID" value="NZ_JACHVU010000001.1"/>
</dbReference>
<accession>A0A839Q3X3</accession>
<keyword evidence="3" id="KW-1185">Reference proteome</keyword>
<dbReference type="GO" id="GO:0016853">
    <property type="term" value="F:isomerase activity"/>
    <property type="evidence" value="ECO:0007669"/>
    <property type="project" value="UniProtKB-KW"/>
</dbReference>
<feature type="domain" description="Cupin type-2" evidence="1">
    <location>
        <begin position="63"/>
        <end position="133"/>
    </location>
</feature>
<evidence type="ECO:0000313" key="3">
    <source>
        <dbReference type="Proteomes" id="UP000550501"/>
    </source>
</evidence>
<dbReference type="InterPro" id="IPR053146">
    <property type="entry name" value="QDO-like"/>
</dbReference>
<dbReference type="AlphaFoldDB" id="A0A839Q3X3"/>
<name>A0A839Q3X3_MYCIR</name>
<evidence type="ECO:0000313" key="2">
    <source>
        <dbReference type="EMBL" id="MBB2989075.1"/>
    </source>
</evidence>
<dbReference type="PANTHER" id="PTHR36440">
    <property type="entry name" value="PUTATIVE (AFU_ORTHOLOGUE AFUA_8G07350)-RELATED"/>
    <property type="match status" value="1"/>
</dbReference>
<dbReference type="EMBL" id="JACHVU010000001">
    <property type="protein sequence ID" value="MBB2989075.1"/>
    <property type="molecule type" value="Genomic_DNA"/>
</dbReference>
<protein>
    <submittedName>
        <fullName evidence="2">Mannose-6-phosphate isomerase-like protein (Cupin superfamily)</fullName>
    </submittedName>
</protein>
<dbReference type="InterPro" id="IPR013096">
    <property type="entry name" value="Cupin_2"/>
</dbReference>
<keyword evidence="2" id="KW-0413">Isomerase</keyword>